<dbReference type="EMBL" id="CCND01000001">
    <property type="protein sequence ID" value="CDX49197.1"/>
    <property type="molecule type" value="Genomic_DNA"/>
</dbReference>
<gene>
    <name evidence="1" type="ORF">MPL1032_10247</name>
</gene>
<name>A0A0K2VNG6_MESPL</name>
<dbReference type="Proteomes" id="UP000182888">
    <property type="component" value="Unassembled WGS sequence"/>
</dbReference>
<reference evidence="2" key="1">
    <citation type="submission" date="2014-08" db="EMBL/GenBank/DDBJ databases">
        <authorList>
            <person name="Edwards T."/>
        </authorList>
    </citation>
    <scope>NUCLEOTIDE SEQUENCE [LARGE SCALE GENOMIC DNA]</scope>
</reference>
<evidence type="ECO:0000313" key="1">
    <source>
        <dbReference type="EMBL" id="CDX49197.1"/>
    </source>
</evidence>
<protein>
    <submittedName>
        <fullName evidence="1">Uncharacterized protein</fullName>
    </submittedName>
</protein>
<evidence type="ECO:0000313" key="2">
    <source>
        <dbReference type="Proteomes" id="UP000182888"/>
    </source>
</evidence>
<proteinExistence type="predicted"/>
<accession>A0A0K2VNG6</accession>
<dbReference type="AlphaFoldDB" id="A0A0K2VNG6"/>
<organism evidence="1 2">
    <name type="scientific">Mesorhizobium plurifarium</name>
    <dbReference type="NCBI Taxonomy" id="69974"/>
    <lineage>
        <taxon>Bacteria</taxon>
        <taxon>Pseudomonadati</taxon>
        <taxon>Pseudomonadota</taxon>
        <taxon>Alphaproteobacteria</taxon>
        <taxon>Hyphomicrobiales</taxon>
        <taxon>Phyllobacteriaceae</taxon>
        <taxon>Mesorhizobium</taxon>
    </lineage>
</organism>
<sequence>MNAPTLSPDAAMLRQIRARLASIEPGDWTRAQDERGALVETRGAMGELFVLARFDAAATAEEIRFVTEAPDMVSFLLGLLDVSFRTIRTLKGSPAEGNQAAGEPAAHKNFAAECALKCQDARFKVYLEERHGLERPLTDDRVAQRVRSILGVRSRNELNTDGRAAEAWKALRADFAAWLKAQR</sequence>